<accession>A0A2C8F8R2</accession>
<evidence type="ECO:0000259" key="3">
    <source>
        <dbReference type="Pfam" id="PF13717"/>
    </source>
</evidence>
<feature type="region of interest" description="Disordered" evidence="1">
    <location>
        <begin position="38"/>
        <end position="268"/>
    </location>
</feature>
<keyword evidence="2" id="KW-0472">Membrane</keyword>
<feature type="transmembrane region" description="Helical" evidence="2">
    <location>
        <begin position="276"/>
        <end position="297"/>
    </location>
</feature>
<keyword evidence="2" id="KW-0812">Transmembrane</keyword>
<dbReference type="EMBL" id="LT907975">
    <property type="protein sequence ID" value="SOB58428.1"/>
    <property type="molecule type" value="Genomic_DNA"/>
</dbReference>
<organism evidence="4 5">
    <name type="scientific">Pseudodesulfovibrio profundus</name>
    <dbReference type="NCBI Taxonomy" id="57320"/>
    <lineage>
        <taxon>Bacteria</taxon>
        <taxon>Pseudomonadati</taxon>
        <taxon>Thermodesulfobacteriota</taxon>
        <taxon>Desulfovibrionia</taxon>
        <taxon>Desulfovibrionales</taxon>
        <taxon>Desulfovibrionaceae</taxon>
    </lineage>
</organism>
<sequence>MIVTCPNCTTRYNLPDDKVPPGGAKVKCSKCAHVFKAGLPPASPEEEVESLLENDSPAPEAGAGDDFDATFDEVAAGQSPAGDEEIPQSTDSDEDQADDAAAEDELGGLPDDMFEEDTPEPEADAVEEAMGAVEEEFGPETTESDASDDMPGVDDLFDDVDDRPEPEEGPAPTGIDEEAAENVDSLFGDDDELFDDDESEDAFDDELEEESDDVSDDLEDDESDLFLKKPTSDEDLDSSLTDEKEEDEPILPGETDFELDKQFDEKPEKKKSSKSMGCLIILVVTLLCLGGGVYWAMTSMDIGQYLKNVPYVGKMFMEETGGDEPAAPGESPEDRVRNIELKNVRQYYVANEKTGNLFIVDGKAVNKFSEPKERIKVEVVLYDASGNVLTSQAFLCGNVLSQFQLQVQTRKEIEEGLASDVGILSNNMFLRPGSSTPFMAVFFDPPSNVKEFLVKVVDVSDPE</sequence>
<feature type="compositionally biased region" description="Basic and acidic residues" evidence="1">
    <location>
        <begin position="258"/>
        <end position="268"/>
    </location>
</feature>
<dbReference type="InterPro" id="IPR011723">
    <property type="entry name" value="Znf/thioredoxin_put"/>
</dbReference>
<keyword evidence="2" id="KW-1133">Transmembrane helix</keyword>
<dbReference type="OrthoDB" id="5506264at2"/>
<dbReference type="InterPro" id="IPR021834">
    <property type="entry name" value="DUF3426"/>
</dbReference>
<feature type="compositionally biased region" description="Acidic residues" evidence="1">
    <location>
        <begin position="82"/>
        <end position="168"/>
    </location>
</feature>
<keyword evidence="5" id="KW-1185">Reference proteome</keyword>
<evidence type="ECO:0000313" key="4">
    <source>
        <dbReference type="EMBL" id="SOB58428.1"/>
    </source>
</evidence>
<protein>
    <recommendedName>
        <fullName evidence="3">Zinc finger/thioredoxin putative domain-containing protein</fullName>
    </recommendedName>
</protein>
<name>A0A2C8F8R2_9BACT</name>
<evidence type="ECO:0000256" key="1">
    <source>
        <dbReference type="SAM" id="MobiDB-lite"/>
    </source>
</evidence>
<feature type="domain" description="Zinc finger/thioredoxin putative" evidence="3">
    <location>
        <begin position="1"/>
        <end position="36"/>
    </location>
</feature>
<dbReference type="RefSeq" id="WP_097011486.1">
    <property type="nucleotide sequence ID" value="NZ_LT907975.1"/>
</dbReference>
<reference evidence="5" key="1">
    <citation type="submission" date="2017-09" db="EMBL/GenBank/DDBJ databases">
        <authorList>
            <person name="Regsiter A."/>
            <person name="William W."/>
        </authorList>
    </citation>
    <scope>NUCLEOTIDE SEQUENCE [LARGE SCALE GENOMIC DNA]</scope>
    <source>
        <strain evidence="5">500-1</strain>
    </source>
</reference>
<dbReference type="Pfam" id="PF13717">
    <property type="entry name" value="Zn_ribbon_4"/>
    <property type="match status" value="1"/>
</dbReference>
<feature type="compositionally biased region" description="Acidic residues" evidence="1">
    <location>
        <begin position="175"/>
        <end position="224"/>
    </location>
</feature>
<dbReference type="AlphaFoldDB" id="A0A2C8F8R2"/>
<dbReference type="KEGG" id="pprf:DPRO_1533"/>
<proteinExistence type="predicted"/>
<evidence type="ECO:0000256" key="2">
    <source>
        <dbReference type="SAM" id="Phobius"/>
    </source>
</evidence>
<dbReference type="Proteomes" id="UP000219215">
    <property type="component" value="Chromosome DPRO"/>
</dbReference>
<gene>
    <name evidence="4" type="ORF">DPRO_1533</name>
</gene>
<dbReference type="NCBIfam" id="TIGR02098">
    <property type="entry name" value="MJ0042_CXXC"/>
    <property type="match status" value="1"/>
</dbReference>
<evidence type="ECO:0000313" key="5">
    <source>
        <dbReference type="Proteomes" id="UP000219215"/>
    </source>
</evidence>
<dbReference type="Pfam" id="PF11906">
    <property type="entry name" value="DUF3426"/>
    <property type="match status" value="1"/>
</dbReference>